<evidence type="ECO:0000313" key="1">
    <source>
        <dbReference type="EMBL" id="RRT63745.1"/>
    </source>
</evidence>
<proteinExistence type="predicted"/>
<dbReference type="AlphaFoldDB" id="A0A426ZIF7"/>
<protein>
    <submittedName>
        <fullName evidence="1">Uncharacterized protein</fullName>
    </submittedName>
</protein>
<gene>
    <name evidence="1" type="ORF">B296_00029277</name>
</gene>
<dbReference type="EMBL" id="AMZH03006470">
    <property type="protein sequence ID" value="RRT63745.1"/>
    <property type="molecule type" value="Genomic_DNA"/>
</dbReference>
<sequence>MCARLSTSVGKRENAWLGLVEVVSRCASLGFIGGSCTKASVGEVCAQRCRPCNLGRQVWHETVDVIPGPRVAALSRYLGWHRCPEISGNGYDVRWSVPSQDLGCGYTSGCRGVREELTWPG</sequence>
<name>A0A426ZIF7_ENSVE</name>
<dbReference type="Proteomes" id="UP000287651">
    <property type="component" value="Unassembled WGS sequence"/>
</dbReference>
<comment type="caution">
    <text evidence="1">The sequence shown here is derived from an EMBL/GenBank/DDBJ whole genome shotgun (WGS) entry which is preliminary data.</text>
</comment>
<organism evidence="1 2">
    <name type="scientific">Ensete ventricosum</name>
    <name type="common">Abyssinian banana</name>
    <name type="synonym">Musa ensete</name>
    <dbReference type="NCBI Taxonomy" id="4639"/>
    <lineage>
        <taxon>Eukaryota</taxon>
        <taxon>Viridiplantae</taxon>
        <taxon>Streptophyta</taxon>
        <taxon>Embryophyta</taxon>
        <taxon>Tracheophyta</taxon>
        <taxon>Spermatophyta</taxon>
        <taxon>Magnoliopsida</taxon>
        <taxon>Liliopsida</taxon>
        <taxon>Zingiberales</taxon>
        <taxon>Musaceae</taxon>
        <taxon>Ensete</taxon>
    </lineage>
</organism>
<accession>A0A426ZIF7</accession>
<reference evidence="1 2" key="1">
    <citation type="journal article" date="2014" name="Agronomy (Basel)">
        <title>A Draft Genome Sequence for Ensete ventricosum, the Drought-Tolerant Tree Against Hunger.</title>
        <authorList>
            <person name="Harrison J."/>
            <person name="Moore K.A."/>
            <person name="Paszkiewicz K."/>
            <person name="Jones T."/>
            <person name="Grant M."/>
            <person name="Ambacheew D."/>
            <person name="Muzemil S."/>
            <person name="Studholme D.J."/>
        </authorList>
    </citation>
    <scope>NUCLEOTIDE SEQUENCE [LARGE SCALE GENOMIC DNA]</scope>
</reference>
<evidence type="ECO:0000313" key="2">
    <source>
        <dbReference type="Proteomes" id="UP000287651"/>
    </source>
</evidence>